<dbReference type="EMBL" id="GIIL01002103">
    <property type="protein sequence ID" value="NOV45829.1"/>
    <property type="molecule type" value="Transcribed_RNA"/>
</dbReference>
<sequence>MELEVIEHLQQCSCNCNHMGYGNVIDYQQTVLQDLPDLTEIHCNGIPERSNPADVTRLSPDATEIHRPKKTESNFKRRCICIVFCVLTVLVASGVGVPFSLGIVPGARSSTQNRLEIIHKLLKDNPLIDGHNDLPWNLRRYGHGSIAGVNLSSSIASIDPWATSPWSQTDIPRLRKGLLGAQFWSAYVPCGAQGLDAVQIVLEQIDLIRRLSELHPRHLSLVTSTKGILQAYKSGKIASLIGVEGGHAIDGSLSVLRALHMLGARYLTVTHSCDTSWAGAEDSERGLSDFGREVIREMNRLGIMVDLSHASYTTARDVLNVTRAPVIFSHSSAKALCNATRNVPDDILTLLKDNGGLVMISFYSLHIACGRSASIGDVVEHIKHVRKIAGIRHIGLGAGYDGIDVTPRGLEDVSRYPHLLAELLEDPTWTEEDVALIAGGNLLRVLSENEKLTEQWRLAAVPPTEYIDNTIISQCSRSMTKS</sequence>
<keyword evidence="2" id="KW-0812">Transmembrane</keyword>
<evidence type="ECO:0000256" key="2">
    <source>
        <dbReference type="SAM" id="Phobius"/>
    </source>
</evidence>
<dbReference type="GO" id="GO:0070573">
    <property type="term" value="F:metallodipeptidase activity"/>
    <property type="evidence" value="ECO:0007669"/>
    <property type="project" value="InterPro"/>
</dbReference>
<comment type="cofactor">
    <cofactor evidence="1">
        <name>Zn(2+)</name>
        <dbReference type="ChEBI" id="CHEBI:29105"/>
    </cofactor>
</comment>
<dbReference type="InterPro" id="IPR032466">
    <property type="entry name" value="Metal_Hydrolase"/>
</dbReference>
<reference evidence="3" key="1">
    <citation type="submission" date="2020-03" db="EMBL/GenBank/DDBJ databases">
        <title>Transcriptomic Profiling of the Digestive Tract of the Rat Flea, Xenopsylla cheopis, Following Blood Feeding and Infection with Yersinia pestis.</title>
        <authorList>
            <person name="Bland D.M."/>
            <person name="Martens C.A."/>
            <person name="Virtaneva K."/>
            <person name="Kanakabandi K."/>
            <person name="Long D."/>
            <person name="Rosenke R."/>
            <person name="Saturday G.A."/>
            <person name="Hoyt F.H."/>
            <person name="Bruno D.P."/>
            <person name="Ribeiro J.M.C."/>
            <person name="Hinnebusch J."/>
        </authorList>
    </citation>
    <scope>NUCLEOTIDE SEQUENCE</scope>
</reference>
<keyword evidence="1" id="KW-0482">Metalloprotease</keyword>
<evidence type="ECO:0000313" key="3">
    <source>
        <dbReference type="EMBL" id="NOV45829.1"/>
    </source>
</evidence>
<keyword evidence="1" id="KW-0378">Hydrolase</keyword>
<comment type="subunit">
    <text evidence="1">Homodimer; disulfide-linked.</text>
</comment>
<comment type="catalytic activity">
    <reaction evidence="1">
        <text>an L-aminoacyl-L-amino acid + H2O = 2 an L-alpha-amino acid</text>
        <dbReference type="Rhea" id="RHEA:48940"/>
        <dbReference type="ChEBI" id="CHEBI:15377"/>
        <dbReference type="ChEBI" id="CHEBI:59869"/>
        <dbReference type="ChEBI" id="CHEBI:77460"/>
        <dbReference type="EC" id="3.4.13.19"/>
    </reaction>
</comment>
<dbReference type="Gene3D" id="3.20.20.140">
    <property type="entry name" value="Metal-dependent hydrolases"/>
    <property type="match status" value="1"/>
</dbReference>
<organism evidence="3">
    <name type="scientific">Xenopsylla cheopis</name>
    <name type="common">Oriental rat flea</name>
    <name type="synonym">Pulex cheopis</name>
    <dbReference type="NCBI Taxonomy" id="163159"/>
    <lineage>
        <taxon>Eukaryota</taxon>
        <taxon>Metazoa</taxon>
        <taxon>Ecdysozoa</taxon>
        <taxon>Arthropoda</taxon>
        <taxon>Hexapoda</taxon>
        <taxon>Insecta</taxon>
        <taxon>Pterygota</taxon>
        <taxon>Neoptera</taxon>
        <taxon>Endopterygota</taxon>
        <taxon>Siphonaptera</taxon>
        <taxon>Pulicidae</taxon>
        <taxon>Xenopsyllinae</taxon>
        <taxon>Xenopsylla</taxon>
    </lineage>
</organism>
<keyword evidence="2" id="KW-0472">Membrane</keyword>
<dbReference type="GO" id="GO:0098552">
    <property type="term" value="C:side of membrane"/>
    <property type="evidence" value="ECO:0007669"/>
    <property type="project" value="UniProtKB-KW"/>
</dbReference>
<dbReference type="SUPFAM" id="SSF51556">
    <property type="entry name" value="Metallo-dependent hydrolases"/>
    <property type="match status" value="1"/>
</dbReference>
<dbReference type="EC" id="3.4.13.19" evidence="1"/>
<accession>A0A6M2DHR6</accession>
<keyword evidence="1" id="KW-1015">Disulfide bond</keyword>
<protein>
    <recommendedName>
        <fullName evidence="1">Dipeptidase</fullName>
        <ecNumber evidence="1">3.4.13.19</ecNumber>
    </recommendedName>
</protein>
<dbReference type="CDD" id="cd01301">
    <property type="entry name" value="rDP_like"/>
    <property type="match status" value="1"/>
</dbReference>
<dbReference type="PROSITE" id="PS51365">
    <property type="entry name" value="RENAL_DIPEPTIDASE_2"/>
    <property type="match status" value="1"/>
</dbReference>
<comment type="similarity">
    <text evidence="1">Belongs to the metallo-dependent hydrolases superfamily. Peptidase M19 family.</text>
</comment>
<keyword evidence="1" id="KW-0479">Metal-binding</keyword>
<dbReference type="PANTHER" id="PTHR10443:SF12">
    <property type="entry name" value="DIPEPTIDASE"/>
    <property type="match status" value="1"/>
</dbReference>
<keyword evidence="1" id="KW-0862">Zinc</keyword>
<keyword evidence="1" id="KW-0224">Dipeptidase</keyword>
<keyword evidence="1" id="KW-0336">GPI-anchor</keyword>
<dbReference type="Pfam" id="PF01244">
    <property type="entry name" value="Peptidase_M19"/>
    <property type="match status" value="1"/>
</dbReference>
<feature type="transmembrane region" description="Helical" evidence="2">
    <location>
        <begin position="79"/>
        <end position="104"/>
    </location>
</feature>
<dbReference type="GO" id="GO:0046872">
    <property type="term" value="F:metal ion binding"/>
    <property type="evidence" value="ECO:0007669"/>
    <property type="project" value="UniProtKB-UniRule"/>
</dbReference>
<keyword evidence="1" id="KW-0645">Protease</keyword>
<dbReference type="PANTHER" id="PTHR10443">
    <property type="entry name" value="MICROSOMAL DIPEPTIDASE"/>
    <property type="match status" value="1"/>
</dbReference>
<proteinExistence type="inferred from homology"/>
<evidence type="ECO:0000256" key="1">
    <source>
        <dbReference type="RuleBase" id="RU341113"/>
    </source>
</evidence>
<dbReference type="GO" id="GO:0006508">
    <property type="term" value="P:proteolysis"/>
    <property type="evidence" value="ECO:0007669"/>
    <property type="project" value="UniProtKB-KW"/>
</dbReference>
<keyword evidence="1" id="KW-0325">Glycoprotein</keyword>
<dbReference type="AlphaFoldDB" id="A0A6M2DHR6"/>
<name>A0A6M2DHR6_XENCH</name>
<comment type="subcellular location">
    <subcellularLocation>
        <location evidence="1">Membrane</location>
        <topology evidence="1">Lipid-anchor</topology>
        <topology evidence="1">GPI-anchor</topology>
    </subcellularLocation>
</comment>
<keyword evidence="2" id="KW-1133">Transmembrane helix</keyword>
<keyword evidence="1" id="KW-0449">Lipoprotein</keyword>
<dbReference type="InterPro" id="IPR008257">
    <property type="entry name" value="Pept_M19"/>
</dbReference>